<dbReference type="AlphaFoldDB" id="A0A183D120"/>
<proteinExistence type="predicted"/>
<name>A0A183D120_9BILA</name>
<protein>
    <submittedName>
        <fullName evidence="1 3">Uncharacterized protein</fullName>
    </submittedName>
</protein>
<evidence type="ECO:0000313" key="1">
    <source>
        <dbReference type="EMBL" id="VDK34075.1"/>
    </source>
</evidence>
<keyword evidence="2" id="KW-1185">Reference proteome</keyword>
<sequence length="71" mass="7680">MLFSRNTVISLPEPAAVNMNSESKRSVPPTSIIVSPSSSGYITVETNRPIVEPPPGDIRAVANKTIREVIF</sequence>
<dbReference type="EMBL" id="UYRT01003607">
    <property type="protein sequence ID" value="VDK34075.1"/>
    <property type="molecule type" value="Genomic_DNA"/>
</dbReference>
<reference evidence="1 2" key="2">
    <citation type="submission" date="2018-11" db="EMBL/GenBank/DDBJ databases">
        <authorList>
            <consortium name="Pathogen Informatics"/>
        </authorList>
    </citation>
    <scope>NUCLEOTIDE SEQUENCE [LARGE SCALE GENOMIC DNA]</scope>
</reference>
<evidence type="ECO:0000313" key="3">
    <source>
        <dbReference type="WBParaSite" id="GPUH_0000241601-mRNA-1"/>
    </source>
</evidence>
<dbReference type="WBParaSite" id="GPUH_0000241601-mRNA-1">
    <property type="protein sequence ID" value="GPUH_0000241601-mRNA-1"/>
    <property type="gene ID" value="GPUH_0000241601"/>
</dbReference>
<reference evidence="3" key="1">
    <citation type="submission" date="2016-06" db="UniProtKB">
        <authorList>
            <consortium name="WormBaseParasite"/>
        </authorList>
    </citation>
    <scope>IDENTIFICATION</scope>
</reference>
<dbReference type="Proteomes" id="UP000271098">
    <property type="component" value="Unassembled WGS sequence"/>
</dbReference>
<evidence type="ECO:0000313" key="2">
    <source>
        <dbReference type="Proteomes" id="UP000271098"/>
    </source>
</evidence>
<gene>
    <name evidence="1" type="ORF">GPUH_LOCUS2411</name>
</gene>
<accession>A0A183D120</accession>
<organism evidence="3">
    <name type="scientific">Gongylonema pulchrum</name>
    <dbReference type="NCBI Taxonomy" id="637853"/>
    <lineage>
        <taxon>Eukaryota</taxon>
        <taxon>Metazoa</taxon>
        <taxon>Ecdysozoa</taxon>
        <taxon>Nematoda</taxon>
        <taxon>Chromadorea</taxon>
        <taxon>Rhabditida</taxon>
        <taxon>Spirurina</taxon>
        <taxon>Spiruromorpha</taxon>
        <taxon>Spiruroidea</taxon>
        <taxon>Gongylonematidae</taxon>
        <taxon>Gongylonema</taxon>
    </lineage>
</organism>